<dbReference type="AlphaFoldDB" id="A0A7J6L7K9"/>
<dbReference type="PANTHER" id="PTHR43806:SF11">
    <property type="entry name" value="CEREVISIN-RELATED"/>
    <property type="match status" value="1"/>
</dbReference>
<evidence type="ECO:0000256" key="5">
    <source>
        <dbReference type="ARBA" id="ARBA00023529"/>
    </source>
</evidence>
<protein>
    <recommendedName>
        <fullName evidence="6">subtilisin</fullName>
        <ecNumber evidence="6">3.4.21.62</ecNumber>
    </recommendedName>
</protein>
<comment type="caution">
    <text evidence="7">Lacks conserved residue(s) required for the propagation of feature annotation.</text>
</comment>
<dbReference type="EC" id="3.4.21.62" evidence="6"/>
<feature type="domain" description="Peptidase S8/S53" evidence="8">
    <location>
        <begin position="41"/>
        <end position="189"/>
    </location>
</feature>
<sequence>MKFMDGDVIGVDNGSPVNDPLYTYQEKYFEAINIPAAWKRLGSAKTKRRYTLWKELAYKVFEADKAGMLIIVSAGNNGKNITVERKYPCALTTKVKTMLCVAGTEQSEMKLGSFSNFADYVDIAAPGDDITTTGISKGANLYPYESIEGASPAAAIIAGVAAMLYSVAPGISATDIKKILKDTSTKGLKDSSGDKTLPFGRVNADKAVAELLPRW</sequence>
<dbReference type="Gene3D" id="3.40.50.200">
    <property type="entry name" value="Peptidase S8/S53 domain"/>
    <property type="match status" value="1"/>
</dbReference>
<evidence type="ECO:0000256" key="7">
    <source>
        <dbReference type="PROSITE-ProRule" id="PRU01240"/>
    </source>
</evidence>
<keyword evidence="10" id="KW-1185">Reference proteome</keyword>
<evidence type="ECO:0000256" key="2">
    <source>
        <dbReference type="ARBA" id="ARBA00022670"/>
    </source>
</evidence>
<keyword evidence="2" id="KW-0645">Protease</keyword>
<evidence type="ECO:0000256" key="4">
    <source>
        <dbReference type="ARBA" id="ARBA00022825"/>
    </source>
</evidence>
<evidence type="ECO:0000259" key="8">
    <source>
        <dbReference type="Pfam" id="PF00082"/>
    </source>
</evidence>
<keyword evidence="4" id="KW-0720">Serine protease</keyword>
<dbReference type="InterPro" id="IPR000209">
    <property type="entry name" value="Peptidase_S8/S53_dom"/>
</dbReference>
<evidence type="ECO:0000313" key="9">
    <source>
        <dbReference type="EMBL" id="KAF4655160.1"/>
    </source>
</evidence>
<dbReference type="PROSITE" id="PS51892">
    <property type="entry name" value="SUBTILASE"/>
    <property type="match status" value="1"/>
</dbReference>
<evidence type="ECO:0000313" key="10">
    <source>
        <dbReference type="Proteomes" id="UP000591131"/>
    </source>
</evidence>
<dbReference type="OrthoDB" id="531541at2759"/>
<dbReference type="InterPro" id="IPR050131">
    <property type="entry name" value="Peptidase_S8_subtilisin-like"/>
</dbReference>
<name>A0A7J6L7K9_PERCH</name>
<dbReference type="Pfam" id="PF00082">
    <property type="entry name" value="Peptidase_S8"/>
    <property type="match status" value="1"/>
</dbReference>
<accession>A0A7J6L7K9</accession>
<evidence type="ECO:0000256" key="3">
    <source>
        <dbReference type="ARBA" id="ARBA00022801"/>
    </source>
</evidence>
<comment type="catalytic activity">
    <reaction evidence="5">
        <text>Hydrolysis of proteins with broad specificity for peptide bonds, and a preference for a large uncharged residue in P1. Hydrolyzes peptide amides.</text>
        <dbReference type="EC" id="3.4.21.62"/>
    </reaction>
</comment>
<dbReference type="InterPro" id="IPR036852">
    <property type="entry name" value="Peptidase_S8/S53_dom_sf"/>
</dbReference>
<comment type="caution">
    <text evidence="9">The sequence shown here is derived from an EMBL/GenBank/DDBJ whole genome shotgun (WGS) entry which is preliminary data.</text>
</comment>
<dbReference type="Proteomes" id="UP000591131">
    <property type="component" value="Unassembled WGS sequence"/>
</dbReference>
<dbReference type="EMBL" id="JAAPAO010000674">
    <property type="protein sequence ID" value="KAF4655160.1"/>
    <property type="molecule type" value="Genomic_DNA"/>
</dbReference>
<keyword evidence="3" id="KW-0378">Hydrolase</keyword>
<dbReference type="GO" id="GO:0004252">
    <property type="term" value="F:serine-type endopeptidase activity"/>
    <property type="evidence" value="ECO:0007669"/>
    <property type="project" value="UniProtKB-EC"/>
</dbReference>
<dbReference type="SUPFAM" id="SSF52743">
    <property type="entry name" value="Subtilisin-like"/>
    <property type="match status" value="1"/>
</dbReference>
<dbReference type="PANTHER" id="PTHR43806">
    <property type="entry name" value="PEPTIDASE S8"/>
    <property type="match status" value="1"/>
</dbReference>
<organism evidence="9 10">
    <name type="scientific">Perkinsus chesapeaki</name>
    <name type="common">Clam parasite</name>
    <name type="synonym">Perkinsus andrewsi</name>
    <dbReference type="NCBI Taxonomy" id="330153"/>
    <lineage>
        <taxon>Eukaryota</taxon>
        <taxon>Sar</taxon>
        <taxon>Alveolata</taxon>
        <taxon>Perkinsozoa</taxon>
        <taxon>Perkinsea</taxon>
        <taxon>Perkinsida</taxon>
        <taxon>Perkinsidae</taxon>
        <taxon>Perkinsus</taxon>
    </lineage>
</organism>
<gene>
    <name evidence="9" type="ORF">FOL47_009554</name>
</gene>
<proteinExistence type="inferred from homology"/>
<evidence type="ECO:0000256" key="1">
    <source>
        <dbReference type="ARBA" id="ARBA00011073"/>
    </source>
</evidence>
<reference evidence="9 10" key="1">
    <citation type="submission" date="2020-04" db="EMBL/GenBank/DDBJ databases">
        <title>Perkinsus chesapeaki whole genome sequence.</title>
        <authorList>
            <person name="Bogema D.R."/>
        </authorList>
    </citation>
    <scope>NUCLEOTIDE SEQUENCE [LARGE SCALE GENOMIC DNA]</scope>
    <source>
        <strain evidence="9">ATCC PRA-425</strain>
    </source>
</reference>
<comment type="similarity">
    <text evidence="1 7">Belongs to the peptidase S8 family.</text>
</comment>
<dbReference type="GO" id="GO:0006508">
    <property type="term" value="P:proteolysis"/>
    <property type="evidence" value="ECO:0007669"/>
    <property type="project" value="UniProtKB-KW"/>
</dbReference>
<evidence type="ECO:0000256" key="6">
    <source>
        <dbReference type="ARBA" id="ARBA00023619"/>
    </source>
</evidence>